<gene>
    <name evidence="4" type="ORF">EZS27_043372</name>
</gene>
<dbReference type="InterPro" id="IPR008929">
    <property type="entry name" value="Chondroitin_lyas"/>
</dbReference>
<evidence type="ECO:0000259" key="3">
    <source>
        <dbReference type="Pfam" id="PF05426"/>
    </source>
</evidence>
<proteinExistence type="predicted"/>
<feature type="domain" description="Alginate lyase" evidence="3">
    <location>
        <begin position="63"/>
        <end position="102"/>
    </location>
</feature>
<dbReference type="InterPro" id="IPR008397">
    <property type="entry name" value="Alginate_lyase_dom"/>
</dbReference>
<name>A0A5J4P7A7_9ZZZZ</name>
<dbReference type="EMBL" id="SNRY01011077">
    <property type="protein sequence ID" value="KAA6304978.1"/>
    <property type="molecule type" value="Genomic_DNA"/>
</dbReference>
<dbReference type="Pfam" id="PF05426">
    <property type="entry name" value="Alginate_lyase"/>
    <property type="match status" value="1"/>
</dbReference>
<dbReference type="Gene3D" id="1.50.10.100">
    <property type="entry name" value="Chondroitin AC/alginate lyase"/>
    <property type="match status" value="1"/>
</dbReference>
<evidence type="ECO:0000313" key="4">
    <source>
        <dbReference type="EMBL" id="KAA6304978.1"/>
    </source>
</evidence>
<reference evidence="4" key="1">
    <citation type="submission" date="2019-03" db="EMBL/GenBank/DDBJ databases">
        <title>Single cell metagenomics reveals metabolic interactions within the superorganism composed of flagellate Streblomastix strix and complex community of Bacteroidetes bacteria on its surface.</title>
        <authorList>
            <person name="Treitli S.C."/>
            <person name="Kolisko M."/>
            <person name="Husnik F."/>
            <person name="Keeling P."/>
            <person name="Hampl V."/>
        </authorList>
    </citation>
    <scope>NUCLEOTIDE SEQUENCE</scope>
    <source>
        <strain evidence="4">STM</strain>
    </source>
</reference>
<dbReference type="GO" id="GO:0042597">
    <property type="term" value="C:periplasmic space"/>
    <property type="evidence" value="ECO:0007669"/>
    <property type="project" value="InterPro"/>
</dbReference>
<keyword evidence="1" id="KW-0732">Signal</keyword>
<protein>
    <recommendedName>
        <fullName evidence="3">Alginate lyase domain-containing protein</fullName>
    </recommendedName>
</protein>
<accession>A0A5J4P7A7</accession>
<sequence length="102" mass="11743">MKRKLIALCLISFCLTAGTYAQSIWDITRLEKIKTSLSQPYYSVAYQKLLKAADEELTKQPLSVMMKEKTPASGDKHDYMSQARYYWPDPSQPDGKPYISRD</sequence>
<dbReference type="AlphaFoldDB" id="A0A5J4P7A7"/>
<evidence type="ECO:0000256" key="2">
    <source>
        <dbReference type="ARBA" id="ARBA00023239"/>
    </source>
</evidence>
<feature type="non-terminal residue" evidence="4">
    <location>
        <position position="102"/>
    </location>
</feature>
<organism evidence="4">
    <name type="scientific">termite gut metagenome</name>
    <dbReference type="NCBI Taxonomy" id="433724"/>
    <lineage>
        <taxon>unclassified sequences</taxon>
        <taxon>metagenomes</taxon>
        <taxon>organismal metagenomes</taxon>
    </lineage>
</organism>
<keyword evidence="2" id="KW-0456">Lyase</keyword>
<evidence type="ECO:0000256" key="1">
    <source>
        <dbReference type="ARBA" id="ARBA00022729"/>
    </source>
</evidence>
<comment type="caution">
    <text evidence="4">The sequence shown here is derived from an EMBL/GenBank/DDBJ whole genome shotgun (WGS) entry which is preliminary data.</text>
</comment>
<dbReference type="GO" id="GO:0016829">
    <property type="term" value="F:lyase activity"/>
    <property type="evidence" value="ECO:0007669"/>
    <property type="project" value="UniProtKB-KW"/>
</dbReference>